<proteinExistence type="predicted"/>
<evidence type="ECO:0000256" key="1">
    <source>
        <dbReference type="SAM" id="Coils"/>
    </source>
</evidence>
<evidence type="ECO:0000313" key="3">
    <source>
        <dbReference type="EMBL" id="MDN4165566.1"/>
    </source>
</evidence>
<evidence type="ECO:0000256" key="2">
    <source>
        <dbReference type="SAM" id="SignalP"/>
    </source>
</evidence>
<feature type="coiled-coil region" evidence="1">
    <location>
        <begin position="43"/>
        <end position="70"/>
    </location>
</feature>
<gene>
    <name evidence="3" type="ORF">QWY31_08640</name>
</gene>
<keyword evidence="1" id="KW-0175">Coiled coil</keyword>
<dbReference type="PROSITE" id="PS51257">
    <property type="entry name" value="PROKAR_LIPOPROTEIN"/>
    <property type="match status" value="1"/>
</dbReference>
<comment type="caution">
    <text evidence="3">The sequence shown here is derived from an EMBL/GenBank/DDBJ whole genome shotgun (WGS) entry which is preliminary data.</text>
</comment>
<dbReference type="RefSeq" id="WP_320004097.1">
    <property type="nucleotide sequence ID" value="NZ_JAUHJS010000004.1"/>
</dbReference>
<accession>A0ABT8F5R1</accession>
<dbReference type="EMBL" id="JAUHJS010000004">
    <property type="protein sequence ID" value="MDN4165566.1"/>
    <property type="molecule type" value="Genomic_DNA"/>
</dbReference>
<feature type="signal peptide" evidence="2">
    <location>
        <begin position="1"/>
        <end position="26"/>
    </location>
</feature>
<sequence>MKKTTFSLCLLSILILSACGSGEKKANPEEEKALELQKVDSITQEMNEAVQEVESEVDSVAAEVDELLKDI</sequence>
<keyword evidence="4" id="KW-1185">Reference proteome</keyword>
<dbReference type="Proteomes" id="UP001168552">
    <property type="component" value="Unassembled WGS sequence"/>
</dbReference>
<name>A0ABT8F5R1_9BACT</name>
<organism evidence="3 4">
    <name type="scientific">Shiella aurantiaca</name>
    <dbReference type="NCBI Taxonomy" id="3058365"/>
    <lineage>
        <taxon>Bacteria</taxon>
        <taxon>Pseudomonadati</taxon>
        <taxon>Bacteroidota</taxon>
        <taxon>Cytophagia</taxon>
        <taxon>Cytophagales</taxon>
        <taxon>Shiellaceae</taxon>
        <taxon>Shiella</taxon>
    </lineage>
</organism>
<reference evidence="3" key="1">
    <citation type="submission" date="2023-06" db="EMBL/GenBank/DDBJ databases">
        <title>Cytophagales bacterium Strain LB-30, isolated from soil.</title>
        <authorList>
            <person name="Liu B."/>
        </authorList>
    </citation>
    <scope>NUCLEOTIDE SEQUENCE</scope>
    <source>
        <strain evidence="3">LB-30</strain>
    </source>
</reference>
<feature type="chain" id="PRO_5046705700" description="Lipoprotein" evidence="2">
    <location>
        <begin position="27"/>
        <end position="71"/>
    </location>
</feature>
<keyword evidence="2" id="KW-0732">Signal</keyword>
<evidence type="ECO:0008006" key="5">
    <source>
        <dbReference type="Google" id="ProtNLM"/>
    </source>
</evidence>
<evidence type="ECO:0000313" key="4">
    <source>
        <dbReference type="Proteomes" id="UP001168552"/>
    </source>
</evidence>
<protein>
    <recommendedName>
        <fullName evidence="5">Lipoprotein</fullName>
    </recommendedName>
</protein>